<comment type="caution">
    <text evidence="2">The sequence shown here is derived from an EMBL/GenBank/DDBJ whole genome shotgun (WGS) entry which is preliminary data.</text>
</comment>
<proteinExistence type="predicted"/>
<evidence type="ECO:0000259" key="1">
    <source>
        <dbReference type="Pfam" id="PF25583"/>
    </source>
</evidence>
<dbReference type="RefSeq" id="WP_003443392.1">
    <property type="nucleotide sequence ID" value="NZ_APLF01000017.1"/>
</dbReference>
<feature type="domain" description="WCX" evidence="1">
    <location>
        <begin position="214"/>
        <end position="287"/>
    </location>
</feature>
<dbReference type="STRING" id="1189619.pgond44_12922"/>
<dbReference type="Proteomes" id="UP000012317">
    <property type="component" value="Unassembled WGS sequence"/>
</dbReference>
<evidence type="ECO:0000313" key="2">
    <source>
        <dbReference type="EMBL" id="EMY80240.1"/>
    </source>
</evidence>
<dbReference type="AlphaFoldDB" id="N1WMK9"/>
<dbReference type="EMBL" id="APLF01000017">
    <property type="protein sequence ID" value="EMY80240.1"/>
    <property type="molecule type" value="Genomic_DNA"/>
</dbReference>
<keyword evidence="3" id="KW-1185">Reference proteome</keyword>
<dbReference type="Pfam" id="PF25583">
    <property type="entry name" value="WCX"/>
    <property type="match status" value="1"/>
</dbReference>
<protein>
    <recommendedName>
        <fullName evidence="1">WCX domain-containing protein</fullName>
    </recommendedName>
</protein>
<dbReference type="InterPro" id="IPR057727">
    <property type="entry name" value="WCX_dom"/>
</dbReference>
<name>N1WMK9_9FLAO</name>
<organism evidence="2 3">
    <name type="scientific">Psychroflexus gondwanensis ACAM 44</name>
    <dbReference type="NCBI Taxonomy" id="1189619"/>
    <lineage>
        <taxon>Bacteria</taxon>
        <taxon>Pseudomonadati</taxon>
        <taxon>Bacteroidota</taxon>
        <taxon>Flavobacteriia</taxon>
        <taxon>Flavobacteriales</taxon>
        <taxon>Flavobacteriaceae</taxon>
        <taxon>Psychroflexus</taxon>
    </lineage>
</organism>
<gene>
    <name evidence="2" type="ORF">pgond44_12922</name>
</gene>
<dbReference type="PROSITE" id="PS52050">
    <property type="entry name" value="WYL"/>
    <property type="match status" value="1"/>
</dbReference>
<evidence type="ECO:0000313" key="3">
    <source>
        <dbReference type="Proteomes" id="UP000012317"/>
    </source>
</evidence>
<accession>N1WMK9</accession>
<reference evidence="2 3" key="1">
    <citation type="journal article" date="2014" name="Genome Biol. Evol.">
        <title>Extensive gene acquisition in the extremely psychrophilic bacterial species Psychroflexus torquis and the link to sea-ice ecosystem specialism.</title>
        <authorList>
            <person name="Feng S."/>
            <person name="Powell S.M."/>
            <person name="Wilson R."/>
            <person name="Bowman J.P."/>
        </authorList>
    </citation>
    <scope>NUCLEOTIDE SEQUENCE [LARGE SCALE GENOMIC DNA]</scope>
    <source>
        <strain evidence="2 3">ACAM 44</strain>
    </source>
</reference>
<sequence>MSDYLKRLSILVFILKSNAYTSEDLLKLLNEKNFTVSQRQLQRDLKSIEQAILTDQDQLKSYFLDSKKYFYIRTLSKPSHDFLGFNSSHTSHTRFYHQDLNFSKIELLESIETAIHQRRSLEVGFIQDDETGDNLFLDTTQLFVCPVQIIYHRSSYYVACFNIKTEKPEVFGIRQLTHVNLGRSSSDFETQKQVVDIELDKRFGVTKNIDDKCYDIEIEFTSALGRFIEDHHWHPSQKVRKVNGNYQLTMYCGINRELMGWLFQWMYNAKVINPPLLKTLYQKALKECESTAKGKIPFMYRNIFFN</sequence>
<dbReference type="eggNOG" id="COG2378">
    <property type="taxonomic scope" value="Bacteria"/>
</dbReference>